<keyword evidence="20" id="KW-0175">Coiled coil</keyword>
<feature type="repeat" description="TPR" evidence="19">
    <location>
        <begin position="192"/>
        <end position="225"/>
    </location>
</feature>
<evidence type="ECO:0000256" key="16">
    <source>
        <dbReference type="ARBA" id="ARBA00023014"/>
    </source>
</evidence>
<reference evidence="24" key="1">
    <citation type="journal article" date="2019" name="Int. J. Syst. Evol. Microbiol.">
        <title>The Global Catalogue of Microorganisms (GCM) 10K type strain sequencing project: providing services to taxonomists for standard genome sequencing and annotation.</title>
        <authorList>
            <consortium name="The Broad Institute Genomics Platform"/>
            <consortium name="The Broad Institute Genome Sequencing Center for Infectious Disease"/>
            <person name="Wu L."/>
            <person name="Ma J."/>
        </authorList>
    </citation>
    <scope>NUCLEOTIDE SEQUENCE [LARGE SCALE GENOMIC DNA]</scope>
    <source>
        <strain evidence="24">CCUG 49679</strain>
    </source>
</reference>
<evidence type="ECO:0000256" key="6">
    <source>
        <dbReference type="ARBA" id="ARBA00022485"/>
    </source>
</evidence>
<keyword evidence="14" id="KW-0408">Iron</keyword>
<dbReference type="InterPro" id="IPR050482">
    <property type="entry name" value="Sensor_HK_TwoCompSys"/>
</dbReference>
<dbReference type="InterPro" id="IPR004358">
    <property type="entry name" value="Sig_transdc_His_kin-like_C"/>
</dbReference>
<dbReference type="InterPro" id="IPR003594">
    <property type="entry name" value="HATPase_dom"/>
</dbReference>
<keyword evidence="13" id="KW-0067">ATP-binding</keyword>
<keyword evidence="21" id="KW-0472">Membrane</keyword>
<dbReference type="SMART" id="SM00387">
    <property type="entry name" value="HATPase_c"/>
    <property type="match status" value="1"/>
</dbReference>
<keyword evidence="7" id="KW-0963">Cytoplasm</keyword>
<feature type="transmembrane region" description="Helical" evidence="21">
    <location>
        <begin position="419"/>
        <end position="436"/>
    </location>
</feature>
<dbReference type="SMART" id="SM00028">
    <property type="entry name" value="TPR"/>
    <property type="match status" value="4"/>
</dbReference>
<dbReference type="Pfam" id="PF07730">
    <property type="entry name" value="HisKA_3"/>
    <property type="match status" value="1"/>
</dbReference>
<evidence type="ECO:0000256" key="12">
    <source>
        <dbReference type="ARBA" id="ARBA00022777"/>
    </source>
</evidence>
<evidence type="ECO:0000256" key="10">
    <source>
        <dbReference type="ARBA" id="ARBA00022723"/>
    </source>
</evidence>
<dbReference type="SUPFAM" id="SSF48452">
    <property type="entry name" value="TPR-like"/>
    <property type="match status" value="2"/>
</dbReference>
<dbReference type="Pfam" id="PF13424">
    <property type="entry name" value="TPR_12"/>
    <property type="match status" value="1"/>
</dbReference>
<dbReference type="Proteomes" id="UP001596287">
    <property type="component" value="Unassembled WGS sequence"/>
</dbReference>
<dbReference type="Gene3D" id="3.30.565.10">
    <property type="entry name" value="Histidine kinase-like ATPase, C-terminal domain"/>
    <property type="match status" value="1"/>
</dbReference>
<evidence type="ECO:0000256" key="5">
    <source>
        <dbReference type="ARBA" id="ARBA00017322"/>
    </source>
</evidence>
<comment type="caution">
    <text evidence="23">The sequence shown here is derived from an EMBL/GenBank/DDBJ whole genome shotgun (WGS) entry which is preliminary data.</text>
</comment>
<keyword evidence="21" id="KW-1133">Transmembrane helix</keyword>
<dbReference type="RefSeq" id="WP_379792617.1">
    <property type="nucleotide sequence ID" value="NZ_JBHSQB010000009.1"/>
</dbReference>
<dbReference type="PROSITE" id="PS50293">
    <property type="entry name" value="TPR_REGION"/>
    <property type="match status" value="1"/>
</dbReference>
<comment type="cofactor">
    <cofactor evidence="2">
        <name>[4Fe-4S] cluster</name>
        <dbReference type="ChEBI" id="CHEBI:49883"/>
    </cofactor>
</comment>
<name>A0ABW1PRE3_9FLAO</name>
<dbReference type="PANTHER" id="PTHR24421">
    <property type="entry name" value="NITRATE/NITRITE SENSOR PROTEIN NARX-RELATED"/>
    <property type="match status" value="1"/>
</dbReference>
<organism evidence="23 24">
    <name type="scientific">Flavobacterium qiangtangense</name>
    <dbReference type="NCBI Taxonomy" id="1442595"/>
    <lineage>
        <taxon>Bacteria</taxon>
        <taxon>Pseudomonadati</taxon>
        <taxon>Bacteroidota</taxon>
        <taxon>Flavobacteriia</taxon>
        <taxon>Flavobacteriales</taxon>
        <taxon>Flavobacteriaceae</taxon>
        <taxon>Flavobacterium</taxon>
    </lineage>
</organism>
<gene>
    <name evidence="23" type="ORF">ACFPVY_13430</name>
</gene>
<evidence type="ECO:0000256" key="14">
    <source>
        <dbReference type="ARBA" id="ARBA00023004"/>
    </source>
</evidence>
<evidence type="ECO:0000256" key="9">
    <source>
        <dbReference type="ARBA" id="ARBA00022679"/>
    </source>
</evidence>
<dbReference type="EMBL" id="JBHSQB010000009">
    <property type="protein sequence ID" value="MFC6097653.1"/>
    <property type="molecule type" value="Genomic_DNA"/>
</dbReference>
<keyword evidence="8" id="KW-0597">Phosphoprotein</keyword>
<keyword evidence="9" id="KW-0808">Transferase</keyword>
<dbReference type="InterPro" id="IPR005467">
    <property type="entry name" value="His_kinase_dom"/>
</dbReference>
<evidence type="ECO:0000256" key="2">
    <source>
        <dbReference type="ARBA" id="ARBA00001966"/>
    </source>
</evidence>
<dbReference type="Pfam" id="PF02518">
    <property type="entry name" value="HATPase_c"/>
    <property type="match status" value="1"/>
</dbReference>
<dbReference type="PROSITE" id="PS51257">
    <property type="entry name" value="PROKAR_LIPOPROTEIN"/>
    <property type="match status" value="1"/>
</dbReference>
<dbReference type="InterPro" id="IPR011712">
    <property type="entry name" value="Sig_transdc_His_kin_sub3_dim/P"/>
</dbReference>
<evidence type="ECO:0000259" key="22">
    <source>
        <dbReference type="PROSITE" id="PS50109"/>
    </source>
</evidence>
<feature type="repeat" description="TPR" evidence="19">
    <location>
        <begin position="234"/>
        <end position="267"/>
    </location>
</feature>
<dbReference type="SUPFAM" id="SSF55874">
    <property type="entry name" value="ATPase domain of HSP90 chaperone/DNA topoisomerase II/histidine kinase"/>
    <property type="match status" value="1"/>
</dbReference>
<comment type="catalytic activity">
    <reaction evidence="1">
        <text>ATP + protein L-histidine = ADP + protein N-phospho-L-histidine.</text>
        <dbReference type="EC" id="2.7.13.3"/>
    </reaction>
</comment>
<keyword evidence="16" id="KW-0411">Iron-sulfur</keyword>
<keyword evidence="19" id="KW-0802">TPR repeat</keyword>
<dbReference type="PRINTS" id="PR00344">
    <property type="entry name" value="BCTRLSENSOR"/>
</dbReference>
<evidence type="ECO:0000256" key="21">
    <source>
        <dbReference type="SAM" id="Phobius"/>
    </source>
</evidence>
<dbReference type="EC" id="2.7.13.3" evidence="4"/>
<dbReference type="CDD" id="cd16917">
    <property type="entry name" value="HATPase_UhpB-NarQ-NarX-like"/>
    <property type="match status" value="1"/>
</dbReference>
<protein>
    <recommendedName>
        <fullName evidence="5">Oxygen sensor histidine kinase NreB</fullName>
        <ecNumber evidence="4">2.7.13.3</ecNumber>
    </recommendedName>
    <alternativeName>
        <fullName evidence="18">Nitrogen regulation protein B</fullName>
    </alternativeName>
</protein>
<comment type="subcellular location">
    <subcellularLocation>
        <location evidence="3">Cytoplasm</location>
    </subcellularLocation>
</comment>
<evidence type="ECO:0000256" key="13">
    <source>
        <dbReference type="ARBA" id="ARBA00022840"/>
    </source>
</evidence>
<dbReference type="InterPro" id="IPR011990">
    <property type="entry name" value="TPR-like_helical_dom_sf"/>
</dbReference>
<evidence type="ECO:0000256" key="7">
    <source>
        <dbReference type="ARBA" id="ARBA00022490"/>
    </source>
</evidence>
<dbReference type="InterPro" id="IPR019734">
    <property type="entry name" value="TPR_rpt"/>
</dbReference>
<evidence type="ECO:0000256" key="4">
    <source>
        <dbReference type="ARBA" id="ARBA00012438"/>
    </source>
</evidence>
<dbReference type="PROSITE" id="PS50005">
    <property type="entry name" value="TPR"/>
    <property type="match status" value="2"/>
</dbReference>
<keyword evidence="11" id="KW-0547">Nucleotide-binding</keyword>
<evidence type="ECO:0000256" key="19">
    <source>
        <dbReference type="PROSITE-ProRule" id="PRU00339"/>
    </source>
</evidence>
<evidence type="ECO:0000256" key="3">
    <source>
        <dbReference type="ARBA" id="ARBA00004496"/>
    </source>
</evidence>
<keyword evidence="15" id="KW-0902">Two-component regulatory system</keyword>
<keyword evidence="12" id="KW-0418">Kinase</keyword>
<evidence type="ECO:0000313" key="24">
    <source>
        <dbReference type="Proteomes" id="UP001596287"/>
    </source>
</evidence>
<dbReference type="Gene3D" id="1.25.40.10">
    <property type="entry name" value="Tetratricopeptide repeat domain"/>
    <property type="match status" value="3"/>
</dbReference>
<evidence type="ECO:0000256" key="17">
    <source>
        <dbReference type="ARBA" id="ARBA00024827"/>
    </source>
</evidence>
<keyword evidence="6" id="KW-0004">4Fe-4S</keyword>
<comment type="function">
    <text evidence="17">Member of the two-component regulatory system NreB/NreC involved in the control of dissimilatory nitrate/nitrite reduction in response to oxygen. NreB functions as a direct oxygen sensor histidine kinase which is autophosphorylated, in the absence of oxygen, probably at the conserved histidine residue, and transfers its phosphate group probably to a conserved aspartate residue of NreC. NreB/NreC activates the expression of the nitrate (narGHJI) and nitrite (nir) reductase operons, as well as the putative nitrate transporter gene narT.</text>
</comment>
<accession>A0ABW1PRE3</accession>
<keyword evidence="10" id="KW-0479">Metal-binding</keyword>
<evidence type="ECO:0000313" key="23">
    <source>
        <dbReference type="EMBL" id="MFC6097653.1"/>
    </source>
</evidence>
<evidence type="ECO:0000256" key="8">
    <source>
        <dbReference type="ARBA" id="ARBA00022553"/>
    </source>
</evidence>
<feature type="domain" description="Histidine kinase" evidence="22">
    <location>
        <begin position="587"/>
        <end position="674"/>
    </location>
</feature>
<sequence length="679" mass="77454">MKKNYPIFFILGLLLIGCTKNRKDFSDSDNSDSLAIFLSYANEDSVPFEKRLNYNDKALSIILDDDNDSLSRANLFKVANRYFNMNKLEKYEKTSKLIIEKAKAKRDTASVGKAYVYLGDFYANTSKKDSAFSYYTKAQKIYQKLNDVKNLGGVYISMALVQADQKDYLGGELSAIKALNVLRESQEKPKIYEAYNILGYISNELQDYEKSLEYHTKALNLAKENNLNEFFQVATSLNNIGNVYQNQGDYESAISNFNEALRAKNLFSEKPNLYAILLDNLGYSTFKLSENSELPPELFNKSLKIRDSLNLTFGEIYSNIHLSEYYAANKDTSKAKKYAQEALRLAKETKRDADVLMALKQAGTVEPENASIYSREYIKINDSLQNAERKIKDKFARIEFETNEIIQEKDKLAEQNRNMIFFFGLAIMIGILLFVIRSQRARTKELLLKQAQQKANEDIYNLMLFQQAKIEEGRANEKIRIAQELHDGILGRLFGARLNLDSLNKRQDEAAIDVRNTYLVELKSIEQDIREISHDLNREKSALNNNFVSIVNNLIDQQENLSDANVSFLIDPTIEWEKLENTVKINLYRILQESLQNINKYAQAENIKIEIKISGNKLKLVVKDDGNGFSVSKKNKGIGLQNMLSRAEACNGNLDIKSKPGKGTTITIAVPIETNIKTE</sequence>
<dbReference type="PANTHER" id="PTHR24421:SF10">
    <property type="entry name" value="NITRATE_NITRITE SENSOR PROTEIN NARQ"/>
    <property type="match status" value="1"/>
</dbReference>
<keyword evidence="21" id="KW-0812">Transmembrane</keyword>
<evidence type="ECO:0000256" key="11">
    <source>
        <dbReference type="ARBA" id="ARBA00022741"/>
    </source>
</evidence>
<evidence type="ECO:0000256" key="20">
    <source>
        <dbReference type="SAM" id="Coils"/>
    </source>
</evidence>
<feature type="coiled-coil region" evidence="20">
    <location>
        <begin position="384"/>
        <end position="418"/>
    </location>
</feature>
<proteinExistence type="predicted"/>
<evidence type="ECO:0000256" key="1">
    <source>
        <dbReference type="ARBA" id="ARBA00000085"/>
    </source>
</evidence>
<evidence type="ECO:0000256" key="15">
    <source>
        <dbReference type="ARBA" id="ARBA00023012"/>
    </source>
</evidence>
<keyword evidence="24" id="KW-1185">Reference proteome</keyword>
<dbReference type="PROSITE" id="PS50109">
    <property type="entry name" value="HIS_KIN"/>
    <property type="match status" value="1"/>
</dbReference>
<evidence type="ECO:0000256" key="18">
    <source>
        <dbReference type="ARBA" id="ARBA00030800"/>
    </source>
</evidence>
<dbReference type="InterPro" id="IPR036890">
    <property type="entry name" value="HATPase_C_sf"/>
</dbReference>